<dbReference type="InterPro" id="IPR005212">
    <property type="entry name" value="EvaA-like"/>
</dbReference>
<dbReference type="AlphaFoldDB" id="A0A4U1C5A5"/>
<dbReference type="Pfam" id="PF03559">
    <property type="entry name" value="Hexose_dehydrat"/>
    <property type="match status" value="1"/>
</dbReference>
<evidence type="ECO:0000259" key="1">
    <source>
        <dbReference type="Pfam" id="PF03559"/>
    </source>
</evidence>
<feature type="domain" description="dTDP-4-dehydro-6-deoxy-alpha-D-glucopyranose 2,3-dehydratase" evidence="1">
    <location>
        <begin position="28"/>
        <end position="226"/>
    </location>
</feature>
<reference evidence="2 3" key="1">
    <citation type="submission" date="2019-04" db="EMBL/GenBank/DDBJ databases">
        <title>Pedobacter sp. AR-3-17 sp. nov., isolated from Arctic soil.</title>
        <authorList>
            <person name="Dahal R.H."/>
            <person name="Kim D.-U."/>
        </authorList>
    </citation>
    <scope>NUCLEOTIDE SEQUENCE [LARGE SCALE GENOMIC DNA]</scope>
    <source>
        <strain evidence="2 3">AR-3-17</strain>
    </source>
</reference>
<sequence length="229" mass="26648">MELYKDPFQRDIFESLINRDNQTNSFENIISWFTNLKMFANLEIKECNIDDLDFWSVSEDSISHNSGKYFEVLGIKCTVGNRELSEWCQPIIRQREEGVIGFIVKKINGVLHILIQAKLEAGNFDILEMAPTVQCITGSYTNPEHSVEYLDYFLNKKGIVHYDVIQSEEGGRFFHEQNNNIVIEVAESDLNQIHPNFIWMTFNQAKEFIKFNNYFNIEARSLLACITPV</sequence>
<dbReference type="InterPro" id="IPR038153">
    <property type="entry name" value="EvaA-like_sf"/>
</dbReference>
<dbReference type="Proteomes" id="UP000308181">
    <property type="component" value="Unassembled WGS sequence"/>
</dbReference>
<gene>
    <name evidence="2" type="ORF">FA046_01885</name>
</gene>
<dbReference type="Gene3D" id="3.90.79.40">
    <property type="entry name" value="EvaA sugar 2,3-dehydratase subunit"/>
    <property type="match status" value="1"/>
</dbReference>
<dbReference type="RefSeq" id="WP_136824664.1">
    <property type="nucleotide sequence ID" value="NZ_SWBP01000001.1"/>
</dbReference>
<organism evidence="2 3">
    <name type="scientific">Pedobacter cryophilus</name>
    <dbReference type="NCBI Taxonomy" id="2571271"/>
    <lineage>
        <taxon>Bacteria</taxon>
        <taxon>Pseudomonadati</taxon>
        <taxon>Bacteroidota</taxon>
        <taxon>Sphingobacteriia</taxon>
        <taxon>Sphingobacteriales</taxon>
        <taxon>Sphingobacteriaceae</taxon>
        <taxon>Pedobacter</taxon>
    </lineage>
</organism>
<name>A0A4U1C5A5_9SPHI</name>
<evidence type="ECO:0000313" key="2">
    <source>
        <dbReference type="EMBL" id="TKC00455.1"/>
    </source>
</evidence>
<accession>A0A4U1C5A5</accession>
<dbReference type="OrthoDB" id="9814961at2"/>
<evidence type="ECO:0000313" key="3">
    <source>
        <dbReference type="Proteomes" id="UP000308181"/>
    </source>
</evidence>
<protein>
    <recommendedName>
        <fullName evidence="1">dTDP-4-dehydro-6-deoxy-alpha-D-glucopyranose 2,3-dehydratase domain-containing protein</fullName>
    </recommendedName>
</protein>
<keyword evidence="3" id="KW-1185">Reference proteome</keyword>
<dbReference type="EMBL" id="SWBP01000001">
    <property type="protein sequence ID" value="TKC00455.1"/>
    <property type="molecule type" value="Genomic_DNA"/>
</dbReference>
<proteinExistence type="predicted"/>
<dbReference type="GO" id="GO:0016829">
    <property type="term" value="F:lyase activity"/>
    <property type="evidence" value="ECO:0007669"/>
    <property type="project" value="InterPro"/>
</dbReference>
<comment type="caution">
    <text evidence="2">The sequence shown here is derived from an EMBL/GenBank/DDBJ whole genome shotgun (WGS) entry which is preliminary data.</text>
</comment>